<evidence type="ECO:0000256" key="4">
    <source>
        <dbReference type="ARBA" id="ARBA00023315"/>
    </source>
</evidence>
<comment type="catalytic activity">
    <reaction evidence="5">
        <text>a 2-deoxystreptamine antibiotic + acetyl-CoA = an N(3)-acetyl-2-deoxystreptamine antibiotic + CoA + H(+)</text>
        <dbReference type="Rhea" id="RHEA:12665"/>
        <dbReference type="ChEBI" id="CHEBI:15378"/>
        <dbReference type="ChEBI" id="CHEBI:57287"/>
        <dbReference type="ChEBI" id="CHEBI:57288"/>
        <dbReference type="ChEBI" id="CHEBI:57921"/>
        <dbReference type="ChEBI" id="CHEBI:77452"/>
        <dbReference type="EC" id="2.3.1.81"/>
    </reaction>
</comment>
<evidence type="ECO:0000256" key="2">
    <source>
        <dbReference type="ARBA" id="ARBA00012882"/>
    </source>
</evidence>
<dbReference type="Proteomes" id="UP000596977">
    <property type="component" value="Unassembled WGS sequence"/>
</dbReference>
<keyword evidence="3 5" id="KW-0808">Transferase</keyword>
<dbReference type="EC" id="2.3.1.-" evidence="5"/>
<comment type="caution">
    <text evidence="6">The sequence shown here is derived from an EMBL/GenBank/DDBJ whole genome shotgun (WGS) entry which is preliminary data.</text>
</comment>
<keyword evidence="5" id="KW-0046">Antibiotic resistance</keyword>
<evidence type="ECO:0000256" key="3">
    <source>
        <dbReference type="ARBA" id="ARBA00022679"/>
    </source>
</evidence>
<evidence type="ECO:0000313" key="7">
    <source>
        <dbReference type="Proteomes" id="UP000596977"/>
    </source>
</evidence>
<dbReference type="NCBIfam" id="NF033082">
    <property type="entry name" value="AAC_3"/>
    <property type="match status" value="1"/>
</dbReference>
<organism evidence="6 7">
    <name type="scientific">Pelagibacterium lentulum</name>
    <dbReference type="NCBI Taxonomy" id="2029865"/>
    <lineage>
        <taxon>Bacteria</taxon>
        <taxon>Pseudomonadati</taxon>
        <taxon>Pseudomonadota</taxon>
        <taxon>Alphaproteobacteria</taxon>
        <taxon>Hyphomicrobiales</taxon>
        <taxon>Devosiaceae</taxon>
        <taxon>Pelagibacterium</taxon>
    </lineage>
</organism>
<sequence>MLVPFTRDDLASDLVRLGIAQGDIVMIHAALSRIGSVLGGPDTVIAALRDAVGPQGTIAAYCDWNADYEELLEASGRVAAQWRDHVPPYDPLTSRAVRDNGVFPEFLRTTAGAVRSANPGASVAAVGAKADWLTADHPFDYGYGHRSPFGKLASAGGKVLMLGAPLDTMSIIHHAEQLAQISGKRIKRAEVPYRTTSGIEWRMFEEFDTGNAVCSALDGRDYFTEIVESYLDGGEGARGDIGKASSVLVSAEGIVNHAVAWLEREVS</sequence>
<evidence type="ECO:0000313" key="6">
    <source>
        <dbReference type="EMBL" id="GGA57347.1"/>
    </source>
</evidence>
<accession>A0A916RHZ4</accession>
<dbReference type="PANTHER" id="PTHR11104:SF0">
    <property type="entry name" value="SPBETA PROPHAGE-DERIVED AMINOGLYCOSIDE N(3')-ACETYLTRANSFERASE-LIKE PROTEIN YOKD"/>
    <property type="match status" value="1"/>
</dbReference>
<name>A0A916RHZ4_9HYPH</name>
<reference evidence="6 7" key="1">
    <citation type="journal article" date="2014" name="Int. J. Syst. Evol. Microbiol.">
        <title>Complete genome sequence of Corynebacterium casei LMG S-19264T (=DSM 44701T), isolated from a smear-ripened cheese.</title>
        <authorList>
            <consortium name="US DOE Joint Genome Institute (JGI-PGF)"/>
            <person name="Walter F."/>
            <person name="Albersmeier A."/>
            <person name="Kalinowski J."/>
            <person name="Ruckert C."/>
        </authorList>
    </citation>
    <scope>NUCLEOTIDE SEQUENCE [LARGE SCALE GENOMIC DNA]</scope>
    <source>
        <strain evidence="6 7">CGMCC 1.15896</strain>
    </source>
</reference>
<dbReference type="EMBL" id="BMKB01000004">
    <property type="protein sequence ID" value="GGA57347.1"/>
    <property type="molecule type" value="Genomic_DNA"/>
</dbReference>
<dbReference type="InterPro" id="IPR003679">
    <property type="entry name" value="Amioglycoside_AcTrfase"/>
</dbReference>
<dbReference type="RefSeq" id="WP_127074054.1">
    <property type="nucleotide sequence ID" value="NZ_BMKB01000004.1"/>
</dbReference>
<evidence type="ECO:0000256" key="5">
    <source>
        <dbReference type="RuleBase" id="RU365031"/>
    </source>
</evidence>
<dbReference type="SUPFAM" id="SSF110710">
    <property type="entry name" value="TTHA0583/YokD-like"/>
    <property type="match status" value="1"/>
</dbReference>
<proteinExistence type="inferred from homology"/>
<dbReference type="GO" id="GO:0046677">
    <property type="term" value="P:response to antibiotic"/>
    <property type="evidence" value="ECO:0007669"/>
    <property type="project" value="UniProtKB-KW"/>
</dbReference>
<keyword evidence="4 5" id="KW-0012">Acyltransferase</keyword>
<dbReference type="Pfam" id="PF02522">
    <property type="entry name" value="Antibiotic_NAT"/>
    <property type="match status" value="1"/>
</dbReference>
<protein>
    <recommendedName>
        <fullName evidence="2 5">Aminoglycoside N(3)-acetyltransferase</fullName>
        <ecNumber evidence="5">2.3.1.-</ecNumber>
    </recommendedName>
</protein>
<keyword evidence="7" id="KW-1185">Reference proteome</keyword>
<dbReference type="GO" id="GO:0046353">
    <property type="term" value="F:aminoglycoside 3-N-acetyltransferase activity"/>
    <property type="evidence" value="ECO:0007669"/>
    <property type="project" value="UniProtKB-EC"/>
</dbReference>
<dbReference type="InterPro" id="IPR028345">
    <property type="entry name" value="Antibiotic_NAT-like"/>
</dbReference>
<dbReference type="OrthoDB" id="7330654at2"/>
<evidence type="ECO:0000256" key="1">
    <source>
        <dbReference type="ARBA" id="ARBA00006383"/>
    </source>
</evidence>
<comment type="similarity">
    <text evidence="1 5">Belongs to the antibiotic N-acetyltransferase family.</text>
</comment>
<gene>
    <name evidence="6" type="primary">aacC</name>
    <name evidence="6" type="ORF">GCM10011499_29520</name>
</gene>
<dbReference type="PANTHER" id="PTHR11104">
    <property type="entry name" value="AMINOGLYCOSIDE N3-ACETYLTRANSFERASE"/>
    <property type="match status" value="1"/>
</dbReference>
<dbReference type="AlphaFoldDB" id="A0A916RHZ4"/>